<dbReference type="InterPro" id="IPR001254">
    <property type="entry name" value="Trypsin_dom"/>
</dbReference>
<dbReference type="SUPFAM" id="SSF50494">
    <property type="entry name" value="Trypsin-like serine proteases"/>
    <property type="match status" value="1"/>
</dbReference>
<dbReference type="GO" id="GO:0006508">
    <property type="term" value="P:proteolysis"/>
    <property type="evidence" value="ECO:0007669"/>
    <property type="project" value="UniProtKB-KW"/>
</dbReference>
<feature type="region of interest" description="Disordered" evidence="5">
    <location>
        <begin position="153"/>
        <end position="173"/>
    </location>
</feature>
<keyword evidence="1" id="KW-0645">Protease</keyword>
<keyword evidence="3" id="KW-0720">Serine protease</keyword>
<keyword evidence="2" id="KW-0378">Hydrolase</keyword>
<proteinExistence type="predicted"/>
<dbReference type="EMBL" id="OV170224">
    <property type="protein sequence ID" value="CAH0723850.1"/>
    <property type="molecule type" value="Genomic_DNA"/>
</dbReference>
<feature type="region of interest" description="Disordered" evidence="5">
    <location>
        <begin position="192"/>
        <end position="253"/>
    </location>
</feature>
<dbReference type="OrthoDB" id="7439147at2759"/>
<gene>
    <name evidence="7" type="ORF">BINO364_LOCUS9624</name>
</gene>
<dbReference type="GO" id="GO:0004252">
    <property type="term" value="F:serine-type endopeptidase activity"/>
    <property type="evidence" value="ECO:0007669"/>
    <property type="project" value="InterPro"/>
</dbReference>
<feature type="compositionally biased region" description="Basic residues" evidence="5">
    <location>
        <begin position="214"/>
        <end position="229"/>
    </location>
</feature>
<feature type="domain" description="Peptidase S1" evidence="6">
    <location>
        <begin position="13"/>
        <end position="425"/>
    </location>
</feature>
<dbReference type="Proteomes" id="UP000838878">
    <property type="component" value="Chromosome 4"/>
</dbReference>
<evidence type="ECO:0000259" key="6">
    <source>
        <dbReference type="SMART" id="SM00020"/>
    </source>
</evidence>
<evidence type="ECO:0000313" key="8">
    <source>
        <dbReference type="Proteomes" id="UP000838878"/>
    </source>
</evidence>
<keyword evidence="8" id="KW-1185">Reference proteome</keyword>
<dbReference type="InterPro" id="IPR050430">
    <property type="entry name" value="Peptidase_S1"/>
</dbReference>
<accession>A0A8J9VP03</accession>
<evidence type="ECO:0000256" key="3">
    <source>
        <dbReference type="ARBA" id="ARBA00022825"/>
    </source>
</evidence>
<evidence type="ECO:0000256" key="4">
    <source>
        <dbReference type="ARBA" id="ARBA00023157"/>
    </source>
</evidence>
<dbReference type="Pfam" id="PF00089">
    <property type="entry name" value="Trypsin"/>
    <property type="match status" value="1"/>
</dbReference>
<feature type="non-terminal residue" evidence="7">
    <location>
        <position position="472"/>
    </location>
</feature>
<dbReference type="PANTHER" id="PTHR24276:SF98">
    <property type="entry name" value="FI18310P1-RELATED"/>
    <property type="match status" value="1"/>
</dbReference>
<dbReference type="InterPro" id="IPR018114">
    <property type="entry name" value="TRYPSIN_HIS"/>
</dbReference>
<evidence type="ECO:0000256" key="2">
    <source>
        <dbReference type="ARBA" id="ARBA00022801"/>
    </source>
</evidence>
<name>A0A8J9VP03_9NEOP</name>
<evidence type="ECO:0000256" key="5">
    <source>
        <dbReference type="SAM" id="MobiDB-lite"/>
    </source>
</evidence>
<dbReference type="Gene3D" id="2.40.10.10">
    <property type="entry name" value="Trypsin-like serine proteases"/>
    <property type="match status" value="1"/>
</dbReference>
<evidence type="ECO:0000313" key="7">
    <source>
        <dbReference type="EMBL" id="CAH0723850.1"/>
    </source>
</evidence>
<feature type="compositionally biased region" description="Basic residues" evidence="5">
    <location>
        <begin position="242"/>
        <end position="253"/>
    </location>
</feature>
<evidence type="ECO:0000256" key="1">
    <source>
        <dbReference type="ARBA" id="ARBA00022670"/>
    </source>
</evidence>
<sequence>MNVENSAPEKYEELTAVETYSFLALIDVVFTEGSKKTCTGTIIHDNVVITAAHCFSEDDEKAELTASFVVIGSKKMFDTGYEQYLPIERVIIHPKYRGWTADLALVYTFAGMMSDKPGRVIRLASEATSTPDSDVTVFSWGRCIDEVSVTARHTEVPNSDEDDSESKGKLRTRKTQVTSFTGIYSNVEDETVSLPAHKDKQSAKNKMLVGKMTSKTKHRKNKKKPRRQKYREPSSVALTPNKKSKRIHKIRKTTKYDISSDQEDAKFHHYQETDKNLSNFNSKEDRDGWEQEKVYLRKVFKEPVDKEKKRNRVARKNTNKITRYENNWRRTMGNQKNTLTSEVFGFVNIQTCSKLVEKTMPSLYEIKNPNEVLCYANEAFYITEEDSGAPALRQGRLVAVTVGGINYGGERVAVGMKMICFCAWIAENLPQTGHKIECCKKCCGTKKEEEDILRHIHKKKKGSYVDMNNSKK</sequence>
<dbReference type="AlphaFoldDB" id="A0A8J9VP03"/>
<organism evidence="7 8">
    <name type="scientific">Brenthis ino</name>
    <name type="common">lesser marbled fritillary</name>
    <dbReference type="NCBI Taxonomy" id="405034"/>
    <lineage>
        <taxon>Eukaryota</taxon>
        <taxon>Metazoa</taxon>
        <taxon>Ecdysozoa</taxon>
        <taxon>Arthropoda</taxon>
        <taxon>Hexapoda</taxon>
        <taxon>Insecta</taxon>
        <taxon>Pterygota</taxon>
        <taxon>Neoptera</taxon>
        <taxon>Endopterygota</taxon>
        <taxon>Lepidoptera</taxon>
        <taxon>Glossata</taxon>
        <taxon>Ditrysia</taxon>
        <taxon>Papilionoidea</taxon>
        <taxon>Nymphalidae</taxon>
        <taxon>Heliconiinae</taxon>
        <taxon>Argynnini</taxon>
        <taxon>Brenthis</taxon>
    </lineage>
</organism>
<dbReference type="InterPro" id="IPR043504">
    <property type="entry name" value="Peptidase_S1_PA_chymotrypsin"/>
</dbReference>
<dbReference type="PANTHER" id="PTHR24276">
    <property type="entry name" value="POLYSERASE-RELATED"/>
    <property type="match status" value="1"/>
</dbReference>
<dbReference type="PROSITE" id="PS00134">
    <property type="entry name" value="TRYPSIN_HIS"/>
    <property type="match status" value="1"/>
</dbReference>
<dbReference type="SMART" id="SM00020">
    <property type="entry name" value="Tryp_SPc"/>
    <property type="match status" value="1"/>
</dbReference>
<dbReference type="InterPro" id="IPR009003">
    <property type="entry name" value="Peptidase_S1_PA"/>
</dbReference>
<keyword evidence="4" id="KW-1015">Disulfide bond</keyword>
<reference evidence="7" key="1">
    <citation type="submission" date="2021-12" db="EMBL/GenBank/DDBJ databases">
        <authorList>
            <person name="Martin H S."/>
        </authorList>
    </citation>
    <scope>NUCLEOTIDE SEQUENCE</scope>
</reference>
<protein>
    <recommendedName>
        <fullName evidence="6">Peptidase S1 domain-containing protein</fullName>
    </recommendedName>
</protein>